<feature type="transmembrane region" description="Helical" evidence="7">
    <location>
        <begin position="469"/>
        <end position="495"/>
    </location>
</feature>
<evidence type="ECO:0000313" key="10">
    <source>
        <dbReference type="Proteomes" id="UP000481153"/>
    </source>
</evidence>
<dbReference type="PRINTS" id="PR00173">
    <property type="entry name" value="EDTRNSPORT"/>
</dbReference>
<evidence type="ECO:0000256" key="1">
    <source>
        <dbReference type="ARBA" id="ARBA00004651"/>
    </source>
</evidence>
<feature type="transmembrane region" description="Helical" evidence="7">
    <location>
        <begin position="427"/>
        <end position="449"/>
    </location>
</feature>
<evidence type="ECO:0000313" key="9">
    <source>
        <dbReference type="EMBL" id="KAF0740018.1"/>
    </source>
</evidence>
<feature type="transmembrane region" description="Helical" evidence="7">
    <location>
        <begin position="279"/>
        <end position="297"/>
    </location>
</feature>
<feature type="compositionally biased region" description="Basic residues" evidence="8">
    <location>
        <begin position="1"/>
        <end position="10"/>
    </location>
</feature>
<dbReference type="InterPro" id="IPR001991">
    <property type="entry name" value="Na-dicarboxylate_symporter"/>
</dbReference>
<dbReference type="SUPFAM" id="SSF118215">
    <property type="entry name" value="Proton glutamate symport protein"/>
    <property type="match status" value="1"/>
</dbReference>
<dbReference type="EMBL" id="VJMJ01000055">
    <property type="protein sequence ID" value="KAF0740018.1"/>
    <property type="molecule type" value="Genomic_DNA"/>
</dbReference>
<sequence length="556" mass="59353">MSDKRNRGRHGILLYEAASPARPAATSDTPTWRTDFTSAPDSGFHLQLEQTNSRTSDRDYPLLADGLHNNKGGAPSRHNESSAAVPTVSSLAILIGALVGTAVGFGMYFLHLGSNWVTIIALPGTLFIRALQCLIVPIVFCVTTVVVAQMAAIGRSTILRWQTILPFALTSLLAAAQGFLLALAFKSWFPIASGRGMAMPSSAFNLALQCADGLFLTSSNGSLSCASLTNTTTALFLATNQTRTVMNTDLNFAGLVGLLVVLGNILVPVNIFTSFTNGAMLSIVMFSVPLGIATAHATSGPDEPNHILTLLRQLRDVLLRMLHGLLFLTPGAVAFLIASSIANFDKYYTADTVTQLAVLVVSVAIGMATHSLIVLPLIVFVATRCNPFPYFQHCIPAYLFAFGSASSLATLPVAIECIERAKISRSIAHVAMPFGAPLNLNGAALYYPLAMVYMANLAGLGDEWTPSRYLVLFVAGWFGCVATAPVPGGAITYLVSLWKMCFPGIPQPLSFAVLVAADFIFDRMCTVVNLHANIAVTRILAEQLDETFEVQAAHHV</sequence>
<accession>A0A6G0XIA9</accession>
<dbReference type="VEuPathDB" id="FungiDB:AeMF1_019096"/>
<dbReference type="Pfam" id="PF00375">
    <property type="entry name" value="SDF"/>
    <property type="match status" value="1"/>
</dbReference>
<evidence type="ECO:0000256" key="7">
    <source>
        <dbReference type="RuleBase" id="RU361216"/>
    </source>
</evidence>
<dbReference type="GO" id="GO:0015293">
    <property type="term" value="F:symporter activity"/>
    <property type="evidence" value="ECO:0007669"/>
    <property type="project" value="UniProtKB-UniRule"/>
</dbReference>
<dbReference type="PANTHER" id="PTHR42865:SF7">
    <property type="entry name" value="PROTON_GLUTAMATE-ASPARTATE SYMPORTER"/>
    <property type="match status" value="1"/>
</dbReference>
<dbReference type="InterPro" id="IPR036458">
    <property type="entry name" value="Na:dicarbo_symporter_sf"/>
</dbReference>
<evidence type="ECO:0000256" key="4">
    <source>
        <dbReference type="ARBA" id="ARBA00022692"/>
    </source>
</evidence>
<feature type="transmembrane region" description="Helical" evidence="7">
    <location>
        <begin position="252"/>
        <end position="272"/>
    </location>
</feature>
<comment type="subcellular location">
    <subcellularLocation>
        <location evidence="1">Cell membrane</location>
        <topology evidence="1">Multi-pass membrane protein</topology>
    </subcellularLocation>
    <subcellularLocation>
        <location evidence="7">Membrane</location>
        <topology evidence="7">Multi-pass membrane protein</topology>
    </subcellularLocation>
</comment>
<keyword evidence="10" id="KW-1185">Reference proteome</keyword>
<evidence type="ECO:0000256" key="5">
    <source>
        <dbReference type="ARBA" id="ARBA00022989"/>
    </source>
</evidence>
<comment type="caution">
    <text evidence="9">The sequence shown here is derived from an EMBL/GenBank/DDBJ whole genome shotgun (WGS) entry which is preliminary data.</text>
</comment>
<dbReference type="Gene3D" id="1.10.3860.10">
    <property type="entry name" value="Sodium:dicarboxylate symporter"/>
    <property type="match status" value="1"/>
</dbReference>
<keyword evidence="2 7" id="KW-0813">Transport</keyword>
<feature type="transmembrane region" description="Helical" evidence="7">
    <location>
        <begin position="317"/>
        <end position="344"/>
    </location>
</feature>
<feature type="transmembrane region" description="Helical" evidence="7">
    <location>
        <begin position="164"/>
        <end position="185"/>
    </location>
</feature>
<feature type="transmembrane region" description="Helical" evidence="7">
    <location>
        <begin position="395"/>
        <end position="415"/>
    </location>
</feature>
<evidence type="ECO:0000256" key="3">
    <source>
        <dbReference type="ARBA" id="ARBA00022475"/>
    </source>
</evidence>
<dbReference type="PANTHER" id="PTHR42865">
    <property type="entry name" value="PROTON/GLUTAMATE-ASPARTATE SYMPORTER"/>
    <property type="match status" value="1"/>
</dbReference>
<reference evidence="9 10" key="1">
    <citation type="submission" date="2019-07" db="EMBL/GenBank/DDBJ databases">
        <title>Genomics analysis of Aphanomyces spp. identifies a new class of oomycete effector associated with host adaptation.</title>
        <authorList>
            <person name="Gaulin E."/>
        </authorList>
    </citation>
    <scope>NUCLEOTIDE SEQUENCE [LARGE SCALE GENOMIC DNA]</scope>
    <source>
        <strain evidence="9 10">ATCC 201684</strain>
    </source>
</reference>
<feature type="transmembrane region" description="Helical" evidence="7">
    <location>
        <begin position="91"/>
        <end position="111"/>
    </location>
</feature>
<name>A0A6G0XIA9_9STRA</name>
<dbReference type="GO" id="GO:0005886">
    <property type="term" value="C:plasma membrane"/>
    <property type="evidence" value="ECO:0007669"/>
    <property type="project" value="UniProtKB-SubCell"/>
</dbReference>
<dbReference type="AlphaFoldDB" id="A0A6G0XIA9"/>
<gene>
    <name evidence="9" type="ORF">Ae201684_004462</name>
</gene>
<protein>
    <recommendedName>
        <fullName evidence="7">Amino acid transporter</fullName>
    </recommendedName>
</protein>
<organism evidence="9 10">
    <name type="scientific">Aphanomyces euteiches</name>
    <dbReference type="NCBI Taxonomy" id="100861"/>
    <lineage>
        <taxon>Eukaryota</taxon>
        <taxon>Sar</taxon>
        <taxon>Stramenopiles</taxon>
        <taxon>Oomycota</taxon>
        <taxon>Saprolegniomycetes</taxon>
        <taxon>Saprolegniales</taxon>
        <taxon>Verrucalvaceae</taxon>
        <taxon>Aphanomyces</taxon>
    </lineage>
</organism>
<keyword evidence="5 7" id="KW-1133">Transmembrane helix</keyword>
<feature type="transmembrane region" description="Helical" evidence="7">
    <location>
        <begin position="126"/>
        <end position="152"/>
    </location>
</feature>
<comment type="similarity">
    <text evidence="7">Belongs to the dicarboxylate/amino acid:cation symporter (DAACS) (TC 2.A.23) family.</text>
</comment>
<dbReference type="Proteomes" id="UP000481153">
    <property type="component" value="Unassembled WGS sequence"/>
</dbReference>
<keyword evidence="7" id="KW-0769">Symport</keyword>
<feature type="transmembrane region" description="Helical" evidence="7">
    <location>
        <begin position="356"/>
        <end position="383"/>
    </location>
</feature>
<keyword evidence="3" id="KW-1003">Cell membrane</keyword>
<keyword evidence="4 7" id="KW-0812">Transmembrane</keyword>
<feature type="region of interest" description="Disordered" evidence="8">
    <location>
        <begin position="1"/>
        <end position="33"/>
    </location>
</feature>
<evidence type="ECO:0000256" key="8">
    <source>
        <dbReference type="SAM" id="MobiDB-lite"/>
    </source>
</evidence>
<evidence type="ECO:0000256" key="2">
    <source>
        <dbReference type="ARBA" id="ARBA00022448"/>
    </source>
</evidence>
<evidence type="ECO:0000256" key="6">
    <source>
        <dbReference type="ARBA" id="ARBA00023136"/>
    </source>
</evidence>
<proteinExistence type="inferred from homology"/>
<keyword evidence="6 7" id="KW-0472">Membrane</keyword>